<sequence length="245" mass="27193">MENGGGIEHKLSAEDVISKLKDDGDFDRLRLKIIRKLKENEELRNGIVSMVKQSAALNHPGVENMKPQQLSDAIHQEVGDKVMNQISDSLWEIIRSHDGMKSEITETVQSVYNKLLKPRGNEEGESSSLNSLVPVEKQADHSVTQTVSPHEMVDVSDNEPKEPPGFSLSNHHQNNHVEPPKEELQLAMPHDKNTIEEQNKEPHHPEDTIEADNEDGAPPGFSAVRESQQPCDGSDDDPDVPPGFG</sequence>
<feature type="region of interest" description="Disordered" evidence="1">
    <location>
        <begin position="118"/>
        <end position="245"/>
    </location>
</feature>
<feature type="domain" description="BOD1/SHG1" evidence="2">
    <location>
        <begin position="17"/>
        <end position="109"/>
    </location>
</feature>
<dbReference type="Pfam" id="PF05205">
    <property type="entry name" value="COMPASS-Shg1"/>
    <property type="match status" value="1"/>
</dbReference>
<dbReference type="InterPro" id="IPR055264">
    <property type="entry name" value="BOD1/SHG1_dom"/>
</dbReference>
<dbReference type="Proteomes" id="UP000585474">
    <property type="component" value="Unassembled WGS sequence"/>
</dbReference>
<gene>
    <name evidence="3" type="ORF">Acr_00g0027600</name>
</gene>
<evidence type="ECO:0000259" key="2">
    <source>
        <dbReference type="Pfam" id="PF05205"/>
    </source>
</evidence>
<dbReference type="PANTHER" id="PTHR34356:SF3">
    <property type="entry name" value="EXPRESSED PROTEIN"/>
    <property type="match status" value="1"/>
</dbReference>
<evidence type="ECO:0000256" key="1">
    <source>
        <dbReference type="SAM" id="MobiDB-lite"/>
    </source>
</evidence>
<feature type="compositionally biased region" description="Basic and acidic residues" evidence="1">
    <location>
        <begin position="178"/>
        <end position="207"/>
    </location>
</feature>
<evidence type="ECO:0000313" key="3">
    <source>
        <dbReference type="EMBL" id="GFS33279.1"/>
    </source>
</evidence>
<name>A0A7J0DE96_9ERIC</name>
<reference evidence="4" key="1">
    <citation type="submission" date="2019-07" db="EMBL/GenBank/DDBJ databases">
        <title>De Novo Assembly of kiwifruit Actinidia rufa.</title>
        <authorList>
            <person name="Sugita-Konishi S."/>
            <person name="Sato K."/>
            <person name="Mori E."/>
            <person name="Abe Y."/>
            <person name="Kisaki G."/>
            <person name="Hamano K."/>
            <person name="Suezawa K."/>
            <person name="Otani M."/>
            <person name="Fukuda T."/>
            <person name="Manabe T."/>
            <person name="Gomi K."/>
            <person name="Tabuchi M."/>
            <person name="Akimitsu K."/>
            <person name="Kataoka I."/>
        </authorList>
    </citation>
    <scope>NUCLEOTIDE SEQUENCE [LARGE SCALE GENOMIC DNA]</scope>
    <source>
        <strain evidence="4">cv. Fuchu</strain>
    </source>
</reference>
<protein>
    <recommendedName>
        <fullName evidence="2">BOD1/SHG1 domain-containing protein</fullName>
    </recommendedName>
</protein>
<keyword evidence="4" id="KW-1185">Reference proteome</keyword>
<comment type="caution">
    <text evidence="3">The sequence shown here is derived from an EMBL/GenBank/DDBJ whole genome shotgun (WGS) entry which is preliminary data.</text>
</comment>
<evidence type="ECO:0000313" key="4">
    <source>
        <dbReference type="Proteomes" id="UP000585474"/>
    </source>
</evidence>
<dbReference type="OrthoDB" id="784699at2759"/>
<dbReference type="PANTHER" id="PTHR34356">
    <property type="entry name" value="ANTIGENIC HEAT-STABLE PROTEIN"/>
    <property type="match status" value="1"/>
</dbReference>
<organism evidence="3 4">
    <name type="scientific">Actinidia rufa</name>
    <dbReference type="NCBI Taxonomy" id="165716"/>
    <lineage>
        <taxon>Eukaryota</taxon>
        <taxon>Viridiplantae</taxon>
        <taxon>Streptophyta</taxon>
        <taxon>Embryophyta</taxon>
        <taxon>Tracheophyta</taxon>
        <taxon>Spermatophyta</taxon>
        <taxon>Magnoliopsida</taxon>
        <taxon>eudicotyledons</taxon>
        <taxon>Gunneridae</taxon>
        <taxon>Pentapetalae</taxon>
        <taxon>asterids</taxon>
        <taxon>Ericales</taxon>
        <taxon>Actinidiaceae</taxon>
        <taxon>Actinidia</taxon>
    </lineage>
</organism>
<dbReference type="EMBL" id="BJWL01000182">
    <property type="protein sequence ID" value="GFS33279.1"/>
    <property type="molecule type" value="Genomic_DNA"/>
</dbReference>
<proteinExistence type="predicted"/>
<accession>A0A7J0DE96</accession>
<dbReference type="AlphaFoldDB" id="A0A7J0DE96"/>